<protein>
    <submittedName>
        <fullName evidence="2">Uncharacterized protein</fullName>
    </submittedName>
</protein>
<sequence>MMPSQINHLHPGTTASEPSGVFAGSGVIQDNARHPELQPWMICAYGFTAYETGLRILANAYPARGRLRTLKVFAASICTTNAPTPGIPSNRQPEDMVRTTSAIVGSSDGRTATPIYPLRRISLHQFPAAIIGPDGHNDL</sequence>
<feature type="region of interest" description="Disordered" evidence="1">
    <location>
        <begin position="1"/>
        <end position="22"/>
    </location>
</feature>
<dbReference type="Proteomes" id="UP000253845">
    <property type="component" value="Unassembled WGS sequence"/>
</dbReference>
<name>A0A370C5P5_ASPNG</name>
<evidence type="ECO:0000313" key="3">
    <source>
        <dbReference type="Proteomes" id="UP000253845"/>
    </source>
</evidence>
<dbReference type="EMBL" id="KZ851905">
    <property type="protein sequence ID" value="RDH23158.1"/>
    <property type="molecule type" value="Genomic_DNA"/>
</dbReference>
<evidence type="ECO:0000313" key="2">
    <source>
        <dbReference type="EMBL" id="RDH23158.1"/>
    </source>
</evidence>
<accession>A0A370C5P5</accession>
<reference evidence="2 3" key="1">
    <citation type="submission" date="2018-07" db="EMBL/GenBank/DDBJ databases">
        <title>Section-level genome sequencing of Aspergillus section Nigri to investigate inter- and intra-species variation.</title>
        <authorList>
            <consortium name="DOE Joint Genome Institute"/>
            <person name="Vesth T.C."/>
            <person name="Nybo J.L."/>
            <person name="Theobald S."/>
            <person name="Frisvad J.C."/>
            <person name="Larsen T.O."/>
            <person name="Nielsen K.F."/>
            <person name="Hoof J.B."/>
            <person name="Brandl J."/>
            <person name="Salamov A."/>
            <person name="Riley R."/>
            <person name="Gladden J.M."/>
            <person name="Phatale P."/>
            <person name="Nielsen M.T."/>
            <person name="Lyhne E.K."/>
            <person name="Kogle M.E."/>
            <person name="Strasser K."/>
            <person name="McDonnell E."/>
            <person name="Barry K."/>
            <person name="Clum A."/>
            <person name="Chen C."/>
            <person name="Nolan M."/>
            <person name="Sandor L."/>
            <person name="Kuo A."/>
            <person name="Lipzen A."/>
            <person name="Hainaut M."/>
            <person name="Drula E."/>
            <person name="Tsang A."/>
            <person name="Magnuson J.K."/>
            <person name="Henrissat B."/>
            <person name="Wiebenga A."/>
            <person name="Simmons B.A."/>
            <person name="Makela M.R."/>
            <person name="De vries R.P."/>
            <person name="Grigoriev I.V."/>
            <person name="Mortensen U.H."/>
            <person name="Baker S.E."/>
            <person name="Andersen M.R."/>
        </authorList>
    </citation>
    <scope>NUCLEOTIDE SEQUENCE [LARGE SCALE GENOMIC DNA]</scope>
    <source>
        <strain evidence="2 3">ATCC 13496</strain>
    </source>
</reference>
<proteinExistence type="predicted"/>
<evidence type="ECO:0000256" key="1">
    <source>
        <dbReference type="SAM" id="MobiDB-lite"/>
    </source>
</evidence>
<feature type="compositionally biased region" description="Polar residues" evidence="1">
    <location>
        <begin position="1"/>
        <end position="17"/>
    </location>
</feature>
<dbReference type="AlphaFoldDB" id="A0A370C5P5"/>
<organism evidence="2 3">
    <name type="scientific">Aspergillus niger ATCC 13496</name>
    <dbReference type="NCBI Taxonomy" id="1353008"/>
    <lineage>
        <taxon>Eukaryota</taxon>
        <taxon>Fungi</taxon>
        <taxon>Dikarya</taxon>
        <taxon>Ascomycota</taxon>
        <taxon>Pezizomycotina</taxon>
        <taxon>Eurotiomycetes</taxon>
        <taxon>Eurotiomycetidae</taxon>
        <taxon>Eurotiales</taxon>
        <taxon>Aspergillaceae</taxon>
        <taxon>Aspergillus</taxon>
        <taxon>Aspergillus subgen. Circumdati</taxon>
    </lineage>
</organism>
<gene>
    <name evidence="2" type="ORF">M747DRAFT_231740</name>
</gene>
<dbReference type="VEuPathDB" id="FungiDB:M747DRAFT_231740"/>